<gene>
    <name evidence="1" type="ORF">SAMN05216605_12338</name>
</gene>
<evidence type="ECO:0000313" key="1">
    <source>
        <dbReference type="EMBL" id="SDJ19770.1"/>
    </source>
</evidence>
<dbReference type="OrthoDB" id="6893545at2"/>
<organism evidence="1 2">
    <name type="scientific">Pseudomonas abietaniphila</name>
    <dbReference type="NCBI Taxonomy" id="89065"/>
    <lineage>
        <taxon>Bacteria</taxon>
        <taxon>Pseudomonadati</taxon>
        <taxon>Pseudomonadota</taxon>
        <taxon>Gammaproteobacteria</taxon>
        <taxon>Pseudomonadales</taxon>
        <taxon>Pseudomonadaceae</taxon>
        <taxon>Pseudomonas</taxon>
    </lineage>
</organism>
<dbReference type="Proteomes" id="UP000182894">
    <property type="component" value="Unassembled WGS sequence"/>
</dbReference>
<dbReference type="AlphaFoldDB" id="A0A1G8RTV6"/>
<protein>
    <submittedName>
        <fullName evidence="1">Uncharacterized protein</fullName>
    </submittedName>
</protein>
<dbReference type="STRING" id="89065.SAMN05216605_12338"/>
<reference evidence="2" key="1">
    <citation type="submission" date="2016-10" db="EMBL/GenBank/DDBJ databases">
        <authorList>
            <person name="Varghese N."/>
            <person name="Submissions S."/>
        </authorList>
    </citation>
    <scope>NUCLEOTIDE SEQUENCE [LARGE SCALE GENOMIC DNA]</scope>
    <source>
        <strain evidence="2">ATCC 700689</strain>
    </source>
</reference>
<dbReference type="RefSeq" id="WP_074758595.1">
    <property type="nucleotide sequence ID" value="NZ_FNCO01000023.1"/>
</dbReference>
<dbReference type="EMBL" id="FNCO01000023">
    <property type="protein sequence ID" value="SDJ19770.1"/>
    <property type="molecule type" value="Genomic_DNA"/>
</dbReference>
<name>A0A1G8RTV6_9PSED</name>
<accession>A0A1G8RTV6</accession>
<proteinExistence type="predicted"/>
<keyword evidence="2" id="KW-1185">Reference proteome</keyword>
<evidence type="ECO:0000313" key="2">
    <source>
        <dbReference type="Proteomes" id="UP000182894"/>
    </source>
</evidence>
<sequence length="88" mass="9824">MQIKVREGDVFPLNRSQQVWWGDNPEVMQVARFAGQEMMAITDDAGAFELEYLGHIGSGFASIEDAKAAAPEFARAVLERLRNLIQDV</sequence>